<dbReference type="EMBL" id="ACSJ01000007">
    <property type="protein sequence ID" value="EES91809.1"/>
    <property type="molecule type" value="Genomic_DNA"/>
</dbReference>
<dbReference type="AlphaFoldDB" id="A0A9P2LLQ0"/>
<reference evidence="1 2" key="1">
    <citation type="submission" date="2009-10" db="EMBL/GenBank/DDBJ databases">
        <authorList>
            <person name="Shrivastava S."/>
            <person name="Brinkac L.B."/>
            <person name="Brown J.L."/>
            <person name="Bruce D.B."/>
            <person name="Detter C."/>
            <person name="Green L.D."/>
            <person name="Munk C.A."/>
            <person name="Rogers Y.C."/>
            <person name="Tapia R."/>
            <person name="Saunders E.S."/>
            <person name="Sims D.R."/>
            <person name="Smith L.A."/>
            <person name="Smith T.J."/>
            <person name="Sutton G."/>
            <person name="Brettin T."/>
        </authorList>
    </citation>
    <scope>NUCLEOTIDE SEQUENCE [LARGE SCALE GENOMIC DNA]</scope>
    <source>
        <strain evidence="2">D str. 1873</strain>
    </source>
</reference>
<protein>
    <submittedName>
        <fullName evidence="1">Uncharacterized protein</fullName>
    </submittedName>
</protein>
<gene>
    <name evidence="1" type="ORF">CLG_B1379</name>
</gene>
<accession>A0A9P2LLQ0</accession>
<dbReference type="Proteomes" id="UP000006160">
    <property type="component" value="Unassembled WGS sequence"/>
</dbReference>
<dbReference type="GeneID" id="66317952"/>
<evidence type="ECO:0000313" key="1">
    <source>
        <dbReference type="EMBL" id="EES91809.1"/>
    </source>
</evidence>
<name>A0A9P2LLQ0_CLOBO</name>
<comment type="caution">
    <text evidence="1">The sequence shown here is derived from an EMBL/GenBank/DDBJ whole genome shotgun (WGS) entry which is preliminary data.</text>
</comment>
<sequence length="136" mass="15074">MMINGCTNMNSCMQSCMNCCMNCCKNCCSGNIQSQPPVTGQVGGNWGIINWEIDYNIDPDNIYDDSFAVKVSLLGINIVDTTLDANNPSVNINLSVSGVGIDAILGIDFANRILYLKGFLNFIFYQQRFNLTLFKF</sequence>
<evidence type="ECO:0000313" key="2">
    <source>
        <dbReference type="Proteomes" id="UP000006160"/>
    </source>
</evidence>
<organism evidence="1 2">
    <name type="scientific">Clostridium botulinum D str. 1873</name>
    <dbReference type="NCBI Taxonomy" id="592027"/>
    <lineage>
        <taxon>Bacteria</taxon>
        <taxon>Bacillati</taxon>
        <taxon>Bacillota</taxon>
        <taxon>Clostridia</taxon>
        <taxon>Eubacteriales</taxon>
        <taxon>Clostridiaceae</taxon>
        <taxon>Clostridium</taxon>
    </lineage>
</organism>
<proteinExistence type="predicted"/>
<dbReference type="RefSeq" id="WP_003376946.1">
    <property type="nucleotide sequence ID" value="NZ_ACSJ01000007.1"/>
</dbReference>